<evidence type="ECO:0000256" key="6">
    <source>
        <dbReference type="PIRSR" id="PIRSR001221-2"/>
    </source>
</evidence>
<feature type="active site" description="Charge relay system" evidence="5">
    <location>
        <position position="220"/>
    </location>
</feature>
<evidence type="ECO:0000256" key="2">
    <source>
        <dbReference type="ARBA" id="ARBA00009199"/>
    </source>
</evidence>
<accession>A0AAJ0B3G1</accession>
<dbReference type="Proteomes" id="UP001239445">
    <property type="component" value="Unassembled WGS sequence"/>
</dbReference>
<feature type="binding site" evidence="6">
    <location>
        <begin position="241"/>
        <end position="244"/>
    </location>
    <ligand>
        <name>substrate</name>
    </ligand>
</feature>
<comment type="catalytic activity">
    <reaction evidence="1">
        <text>a monocarboxylic acid amide + H2O = a monocarboxylate + NH4(+)</text>
        <dbReference type="Rhea" id="RHEA:12020"/>
        <dbReference type="ChEBI" id="CHEBI:15377"/>
        <dbReference type="ChEBI" id="CHEBI:28938"/>
        <dbReference type="ChEBI" id="CHEBI:35757"/>
        <dbReference type="ChEBI" id="CHEBI:83628"/>
        <dbReference type="EC" id="3.5.1.4"/>
    </reaction>
</comment>
<evidence type="ECO:0000256" key="5">
    <source>
        <dbReference type="PIRSR" id="PIRSR001221-1"/>
    </source>
</evidence>
<evidence type="ECO:0000259" key="8">
    <source>
        <dbReference type="Pfam" id="PF01425"/>
    </source>
</evidence>
<dbReference type="EMBL" id="MU839844">
    <property type="protein sequence ID" value="KAK1750946.1"/>
    <property type="molecule type" value="Genomic_DNA"/>
</dbReference>
<feature type="binding site" evidence="6">
    <location>
        <position position="194"/>
    </location>
    <ligand>
        <name>substrate</name>
    </ligand>
</feature>
<feature type="active site" description="Charge relay system" evidence="5">
    <location>
        <position position="140"/>
    </location>
</feature>
<evidence type="ECO:0000313" key="10">
    <source>
        <dbReference type="Proteomes" id="UP001239445"/>
    </source>
</evidence>
<dbReference type="PIRSF" id="PIRSF001221">
    <property type="entry name" value="Amidase_fungi"/>
    <property type="match status" value="1"/>
</dbReference>
<keyword evidence="4" id="KW-0378">Hydrolase</keyword>
<dbReference type="PANTHER" id="PTHR46072:SF4">
    <property type="entry name" value="AMIDASE C550.07-RELATED"/>
    <property type="match status" value="1"/>
</dbReference>
<dbReference type="AlphaFoldDB" id="A0AAJ0B3G1"/>
<organism evidence="9 10">
    <name type="scientific">Echria macrotheca</name>
    <dbReference type="NCBI Taxonomy" id="438768"/>
    <lineage>
        <taxon>Eukaryota</taxon>
        <taxon>Fungi</taxon>
        <taxon>Dikarya</taxon>
        <taxon>Ascomycota</taxon>
        <taxon>Pezizomycotina</taxon>
        <taxon>Sordariomycetes</taxon>
        <taxon>Sordariomycetidae</taxon>
        <taxon>Sordariales</taxon>
        <taxon>Schizotheciaceae</taxon>
        <taxon>Echria</taxon>
    </lineage>
</organism>
<dbReference type="SUPFAM" id="SSF75304">
    <property type="entry name" value="Amidase signature (AS) enzymes"/>
    <property type="match status" value="1"/>
</dbReference>
<dbReference type="InterPro" id="IPR020556">
    <property type="entry name" value="Amidase_CS"/>
</dbReference>
<evidence type="ECO:0000313" key="9">
    <source>
        <dbReference type="EMBL" id="KAK1750946.1"/>
    </source>
</evidence>
<gene>
    <name evidence="9" type="ORF">QBC47DRAFT_392971</name>
</gene>
<dbReference type="InterPro" id="IPR023631">
    <property type="entry name" value="Amidase_dom"/>
</dbReference>
<evidence type="ECO:0000256" key="3">
    <source>
        <dbReference type="ARBA" id="ARBA00012922"/>
    </source>
</evidence>
<feature type="active site" description="Acyl-ester intermediate" evidence="5">
    <location>
        <position position="244"/>
    </location>
</feature>
<evidence type="ECO:0000256" key="7">
    <source>
        <dbReference type="SAM" id="MobiDB-lite"/>
    </source>
</evidence>
<feature type="region of interest" description="Disordered" evidence="7">
    <location>
        <begin position="1"/>
        <end position="24"/>
    </location>
</feature>
<keyword evidence="10" id="KW-1185">Reference proteome</keyword>
<dbReference type="Gene3D" id="3.90.1300.10">
    <property type="entry name" value="Amidase signature (AS) domain"/>
    <property type="match status" value="1"/>
</dbReference>
<comment type="caution">
    <text evidence="9">The sequence shown here is derived from an EMBL/GenBank/DDBJ whole genome shotgun (WGS) entry which is preliminary data.</text>
</comment>
<dbReference type="GO" id="GO:0004040">
    <property type="term" value="F:amidase activity"/>
    <property type="evidence" value="ECO:0007669"/>
    <property type="project" value="UniProtKB-EC"/>
</dbReference>
<name>A0AAJ0B3G1_9PEZI</name>
<reference evidence="9" key="1">
    <citation type="submission" date="2023-06" db="EMBL/GenBank/DDBJ databases">
        <title>Genome-scale phylogeny and comparative genomics of the fungal order Sordariales.</title>
        <authorList>
            <consortium name="Lawrence Berkeley National Laboratory"/>
            <person name="Hensen N."/>
            <person name="Bonometti L."/>
            <person name="Westerberg I."/>
            <person name="Brannstrom I.O."/>
            <person name="Guillou S."/>
            <person name="Cros-Aarteil S."/>
            <person name="Calhoun S."/>
            <person name="Haridas S."/>
            <person name="Kuo A."/>
            <person name="Mondo S."/>
            <person name="Pangilinan J."/>
            <person name="Riley R."/>
            <person name="Labutti K."/>
            <person name="Andreopoulos B."/>
            <person name="Lipzen A."/>
            <person name="Chen C."/>
            <person name="Yanf M."/>
            <person name="Daum C."/>
            <person name="Ng V."/>
            <person name="Clum A."/>
            <person name="Steindorff A."/>
            <person name="Ohm R."/>
            <person name="Martin F."/>
            <person name="Silar P."/>
            <person name="Natvig D."/>
            <person name="Lalanne C."/>
            <person name="Gautier V."/>
            <person name="Ament-Velasquez S.L."/>
            <person name="Kruys A."/>
            <person name="Hutchinson M.I."/>
            <person name="Powell A.J."/>
            <person name="Barry K."/>
            <person name="Miller A.N."/>
            <person name="Grigoriev I.V."/>
            <person name="Debuchy R."/>
            <person name="Gladieux P."/>
            <person name="Thoren M.H."/>
            <person name="Johannesson H."/>
        </authorList>
    </citation>
    <scope>NUCLEOTIDE SEQUENCE</scope>
    <source>
        <strain evidence="9">PSN4</strain>
    </source>
</reference>
<dbReference type="Pfam" id="PF01425">
    <property type="entry name" value="Amidase"/>
    <property type="match status" value="1"/>
</dbReference>
<comment type="similarity">
    <text evidence="2">Belongs to the amidase family.</text>
</comment>
<dbReference type="PANTHER" id="PTHR46072">
    <property type="entry name" value="AMIDASE-RELATED-RELATED"/>
    <property type="match status" value="1"/>
</dbReference>
<dbReference type="InterPro" id="IPR036928">
    <property type="entry name" value="AS_sf"/>
</dbReference>
<sequence>MPPKKRAKTKSWQDIAKQAQNDRTASLPESLVRICLPPIPNLPPSQQRTRCLPSPTVSITSLSPSAIVAAITSPSQPTMTASQVVTSFTLAAVLAHKTTNCLAELVYTDRAKSRAEALDATFTATGHPVGLLHGVPVSIKSHIGVKGRRMPSGYVAWYDDASDEHVAPDDALVVKILERAGAVVHARTAEPQGMMQLETVSNLFGTTTHPYSEVLSPGGSSGGEAALLAMGGSCIGVGSDIGGSIRVPAAACGLFGLKPTAFRVPTTGWAGTPPGGDGIVTVLGPMCASLEGVELFMRVVLDAEPWLVEPALVPMPWREVKLPPRIRIGVAWDDGIVLPHPPVTRTLGDLVARISGLPGIEVVDFPLYKPDEAWAIASSLYLTDGGASEQAILAASGEPPTPLMQWILDNPGVKDLSRSELEYWLEEREEFRIEYAGHWNRTGEWSDVAGRWEGTVDVLICPVAPWVAMRHGTAKYWGYSALWNLLDYPALAFPAGRADGEVDVKGVRKTFMSDHDRENWELCKWSFLYRGLCTNRVG</sequence>
<feature type="domain" description="Amidase" evidence="8">
    <location>
        <begin position="84"/>
        <end position="501"/>
    </location>
</feature>
<evidence type="ECO:0000256" key="4">
    <source>
        <dbReference type="ARBA" id="ARBA00022801"/>
    </source>
</evidence>
<dbReference type="EC" id="3.5.1.4" evidence="3"/>
<dbReference type="PROSITE" id="PS00571">
    <property type="entry name" value="AMIDASES"/>
    <property type="match status" value="1"/>
</dbReference>
<feature type="binding site" evidence="6">
    <location>
        <position position="220"/>
    </location>
    <ligand>
        <name>substrate</name>
    </ligand>
</feature>
<evidence type="ECO:0000256" key="1">
    <source>
        <dbReference type="ARBA" id="ARBA00001311"/>
    </source>
</evidence>
<protein>
    <recommendedName>
        <fullName evidence="3">amidase</fullName>
        <ecNumber evidence="3">3.5.1.4</ecNumber>
    </recommendedName>
</protein>
<proteinExistence type="inferred from homology"/>